<dbReference type="EMBL" id="JABSTQ010011155">
    <property type="protein sequence ID" value="KAG0414696.1"/>
    <property type="molecule type" value="Genomic_DNA"/>
</dbReference>
<evidence type="ECO:0000313" key="2">
    <source>
        <dbReference type="Proteomes" id="UP000805193"/>
    </source>
</evidence>
<dbReference type="Proteomes" id="UP000805193">
    <property type="component" value="Unassembled WGS sequence"/>
</dbReference>
<accession>A0AC60P5T3</accession>
<comment type="caution">
    <text evidence="1">The sequence shown here is derived from an EMBL/GenBank/DDBJ whole genome shotgun (WGS) entry which is preliminary data.</text>
</comment>
<gene>
    <name evidence="1" type="ORF">HPB47_008143</name>
</gene>
<protein>
    <submittedName>
        <fullName evidence="1">Uncharacterized protein</fullName>
    </submittedName>
</protein>
<evidence type="ECO:0000313" key="1">
    <source>
        <dbReference type="EMBL" id="KAG0414696.1"/>
    </source>
</evidence>
<proteinExistence type="predicted"/>
<reference evidence="1 2" key="1">
    <citation type="journal article" date="2020" name="Cell">
        <title>Large-Scale Comparative Analyses of Tick Genomes Elucidate Their Genetic Diversity and Vector Capacities.</title>
        <authorList>
            <consortium name="Tick Genome and Microbiome Consortium (TIGMIC)"/>
            <person name="Jia N."/>
            <person name="Wang J."/>
            <person name="Shi W."/>
            <person name="Du L."/>
            <person name="Sun Y."/>
            <person name="Zhan W."/>
            <person name="Jiang J.F."/>
            <person name="Wang Q."/>
            <person name="Zhang B."/>
            <person name="Ji P."/>
            <person name="Bell-Sakyi L."/>
            <person name="Cui X.M."/>
            <person name="Yuan T.T."/>
            <person name="Jiang B.G."/>
            <person name="Yang W.F."/>
            <person name="Lam T.T."/>
            <person name="Chang Q.C."/>
            <person name="Ding S.J."/>
            <person name="Wang X.J."/>
            <person name="Zhu J.G."/>
            <person name="Ruan X.D."/>
            <person name="Zhao L."/>
            <person name="Wei J.T."/>
            <person name="Ye R.Z."/>
            <person name="Que T.C."/>
            <person name="Du C.H."/>
            <person name="Zhou Y.H."/>
            <person name="Cheng J.X."/>
            <person name="Dai P.F."/>
            <person name="Guo W.B."/>
            <person name="Han X.H."/>
            <person name="Huang E.J."/>
            <person name="Li L.F."/>
            <person name="Wei W."/>
            <person name="Gao Y.C."/>
            <person name="Liu J.Z."/>
            <person name="Shao H.Z."/>
            <person name="Wang X."/>
            <person name="Wang C.C."/>
            <person name="Yang T.C."/>
            <person name="Huo Q.B."/>
            <person name="Li W."/>
            <person name="Chen H.Y."/>
            <person name="Chen S.E."/>
            <person name="Zhou L.G."/>
            <person name="Ni X.B."/>
            <person name="Tian J.H."/>
            <person name="Sheng Y."/>
            <person name="Liu T."/>
            <person name="Pan Y.S."/>
            <person name="Xia L.Y."/>
            <person name="Li J."/>
            <person name="Zhao F."/>
            <person name="Cao W.C."/>
        </authorList>
    </citation>
    <scope>NUCLEOTIDE SEQUENCE [LARGE SCALE GENOMIC DNA]</scope>
    <source>
        <strain evidence="1">Iper-2018</strain>
    </source>
</reference>
<organism evidence="1 2">
    <name type="scientific">Ixodes persulcatus</name>
    <name type="common">Taiga tick</name>
    <dbReference type="NCBI Taxonomy" id="34615"/>
    <lineage>
        <taxon>Eukaryota</taxon>
        <taxon>Metazoa</taxon>
        <taxon>Ecdysozoa</taxon>
        <taxon>Arthropoda</taxon>
        <taxon>Chelicerata</taxon>
        <taxon>Arachnida</taxon>
        <taxon>Acari</taxon>
        <taxon>Parasitiformes</taxon>
        <taxon>Ixodida</taxon>
        <taxon>Ixodoidea</taxon>
        <taxon>Ixodidae</taxon>
        <taxon>Ixodinae</taxon>
        <taxon>Ixodes</taxon>
    </lineage>
</organism>
<sequence>MPVLPSYIDVDGLRVAQGFDPECVREALNFKPRAGDIFVVTFPKCGTHWVQQILQVLVHRGESATNYFQFQMQTPFLEFTGTKILDALPPPRLLKTHLSFERQPYHKEAKYVYVARNVKDCCVSFYHHTCGLPGYRFKNGSFDDYFDLFVKGETDFGDYFDHLLSWYAHRNDPNVFFTTFEDLKKDTRGIVLKMARFLGEEYAKMLEDDPEILKQVLDKSSMAYMKQTVDMQPEQVQKLVSENPQLVPQSVRNMLLEEDGSPSSMQFIRKGVVGDWKGHFTPEQIKRMQARIEEKTKGSDVMSLWAEG</sequence>
<name>A0AC60P5T3_IXOPE</name>
<keyword evidence="2" id="KW-1185">Reference proteome</keyword>